<dbReference type="SUPFAM" id="SSF103473">
    <property type="entry name" value="MFS general substrate transporter"/>
    <property type="match status" value="1"/>
</dbReference>
<dbReference type="InterPro" id="IPR005828">
    <property type="entry name" value="MFS_sugar_transport-like"/>
</dbReference>
<evidence type="ECO:0000256" key="9">
    <source>
        <dbReference type="SAM" id="Phobius"/>
    </source>
</evidence>
<evidence type="ECO:0000256" key="1">
    <source>
        <dbReference type="ARBA" id="ARBA00004141"/>
    </source>
</evidence>
<evidence type="ECO:0000256" key="5">
    <source>
        <dbReference type="ARBA" id="ARBA00022989"/>
    </source>
</evidence>
<feature type="transmembrane region" description="Helical" evidence="9">
    <location>
        <begin position="111"/>
        <end position="131"/>
    </location>
</feature>
<accession>A0A6G1KH73</accession>
<comment type="subcellular location">
    <subcellularLocation>
        <location evidence="1">Membrane</location>
        <topology evidence="1">Multi-pass membrane protein</topology>
    </subcellularLocation>
</comment>
<feature type="transmembrane region" description="Helical" evidence="9">
    <location>
        <begin position="479"/>
        <end position="498"/>
    </location>
</feature>
<evidence type="ECO:0000259" key="10">
    <source>
        <dbReference type="PROSITE" id="PS50850"/>
    </source>
</evidence>
<feature type="transmembrane region" description="Helical" evidence="9">
    <location>
        <begin position="138"/>
        <end position="156"/>
    </location>
</feature>
<reference evidence="11" key="1">
    <citation type="journal article" date="2020" name="Stud. Mycol.">
        <title>101 Dothideomycetes genomes: a test case for predicting lifestyles and emergence of pathogens.</title>
        <authorList>
            <person name="Haridas S."/>
            <person name="Albert R."/>
            <person name="Binder M."/>
            <person name="Bloem J."/>
            <person name="Labutti K."/>
            <person name="Salamov A."/>
            <person name="Andreopoulos B."/>
            <person name="Baker S."/>
            <person name="Barry K."/>
            <person name="Bills G."/>
            <person name="Bluhm B."/>
            <person name="Cannon C."/>
            <person name="Castanera R."/>
            <person name="Culley D."/>
            <person name="Daum C."/>
            <person name="Ezra D."/>
            <person name="Gonzalez J."/>
            <person name="Henrissat B."/>
            <person name="Kuo A."/>
            <person name="Liang C."/>
            <person name="Lipzen A."/>
            <person name="Lutzoni F."/>
            <person name="Magnuson J."/>
            <person name="Mondo S."/>
            <person name="Nolan M."/>
            <person name="Ohm R."/>
            <person name="Pangilinan J."/>
            <person name="Park H.-J."/>
            <person name="Ramirez L."/>
            <person name="Alfaro M."/>
            <person name="Sun H."/>
            <person name="Tritt A."/>
            <person name="Yoshinaga Y."/>
            <person name="Zwiers L.-H."/>
            <person name="Turgeon B."/>
            <person name="Goodwin S."/>
            <person name="Spatafora J."/>
            <person name="Crous P."/>
            <person name="Grigoriev I."/>
        </authorList>
    </citation>
    <scope>NUCLEOTIDE SEQUENCE</scope>
    <source>
        <strain evidence="11">CBS 279.74</strain>
    </source>
</reference>
<dbReference type="NCBIfam" id="TIGR00879">
    <property type="entry name" value="SP"/>
    <property type="match status" value="1"/>
</dbReference>
<feature type="transmembrane region" description="Helical" evidence="9">
    <location>
        <begin position="414"/>
        <end position="433"/>
    </location>
</feature>
<evidence type="ECO:0000256" key="4">
    <source>
        <dbReference type="ARBA" id="ARBA00022692"/>
    </source>
</evidence>
<feature type="transmembrane region" description="Helical" evidence="9">
    <location>
        <begin position="50"/>
        <end position="67"/>
    </location>
</feature>
<evidence type="ECO:0000256" key="3">
    <source>
        <dbReference type="ARBA" id="ARBA00022448"/>
    </source>
</evidence>
<protein>
    <submittedName>
        <fullName evidence="11">General substrate transporter</fullName>
    </submittedName>
</protein>
<proteinExistence type="inferred from homology"/>
<dbReference type="FunFam" id="1.20.1250.20:FF:000078">
    <property type="entry name" value="MFS maltose transporter, putative"/>
    <property type="match status" value="1"/>
</dbReference>
<feature type="region of interest" description="Disordered" evidence="8">
    <location>
        <begin position="1"/>
        <end position="32"/>
    </location>
</feature>
<evidence type="ECO:0000313" key="12">
    <source>
        <dbReference type="Proteomes" id="UP000799428"/>
    </source>
</evidence>
<keyword evidence="4 9" id="KW-0812">Transmembrane</keyword>
<dbReference type="OrthoDB" id="6612291at2759"/>
<feature type="compositionally biased region" description="Polar residues" evidence="8">
    <location>
        <begin position="20"/>
        <end position="29"/>
    </location>
</feature>
<feature type="transmembrane region" description="Helical" evidence="9">
    <location>
        <begin position="228"/>
        <end position="249"/>
    </location>
</feature>
<dbReference type="PANTHER" id="PTHR48022">
    <property type="entry name" value="PLASTIDIC GLUCOSE TRANSPORTER 4"/>
    <property type="match status" value="1"/>
</dbReference>
<dbReference type="PANTHER" id="PTHR48022:SF22">
    <property type="entry name" value="MAJOR FACILITATOR SUPERFAMILY (MFS) PROFILE DOMAIN-CONTAINING PROTEIN"/>
    <property type="match status" value="1"/>
</dbReference>
<feature type="domain" description="Major facilitator superfamily (MFS) profile" evidence="10">
    <location>
        <begin position="54"/>
        <end position="502"/>
    </location>
</feature>
<keyword evidence="12" id="KW-1185">Reference proteome</keyword>
<keyword evidence="6 9" id="KW-0472">Membrane</keyword>
<dbReference type="Proteomes" id="UP000799428">
    <property type="component" value="Unassembled WGS sequence"/>
</dbReference>
<evidence type="ECO:0000256" key="8">
    <source>
        <dbReference type="SAM" id="MobiDB-lite"/>
    </source>
</evidence>
<comment type="similarity">
    <text evidence="2 7">Belongs to the major facilitator superfamily. Sugar transporter (TC 2.A.1.1) family.</text>
</comment>
<organism evidence="11 12">
    <name type="scientific">Pleomassaria siparia CBS 279.74</name>
    <dbReference type="NCBI Taxonomy" id="1314801"/>
    <lineage>
        <taxon>Eukaryota</taxon>
        <taxon>Fungi</taxon>
        <taxon>Dikarya</taxon>
        <taxon>Ascomycota</taxon>
        <taxon>Pezizomycotina</taxon>
        <taxon>Dothideomycetes</taxon>
        <taxon>Pleosporomycetidae</taxon>
        <taxon>Pleosporales</taxon>
        <taxon>Pleomassariaceae</taxon>
        <taxon>Pleomassaria</taxon>
    </lineage>
</organism>
<dbReference type="Pfam" id="PF00083">
    <property type="entry name" value="Sugar_tr"/>
    <property type="match status" value="1"/>
</dbReference>
<feature type="transmembrane region" description="Helical" evidence="9">
    <location>
        <begin position="197"/>
        <end position="216"/>
    </location>
</feature>
<evidence type="ECO:0000313" key="11">
    <source>
        <dbReference type="EMBL" id="KAF2711832.1"/>
    </source>
</evidence>
<evidence type="ECO:0000256" key="2">
    <source>
        <dbReference type="ARBA" id="ARBA00010992"/>
    </source>
</evidence>
<evidence type="ECO:0000256" key="6">
    <source>
        <dbReference type="ARBA" id="ARBA00023136"/>
    </source>
</evidence>
<dbReference type="InterPro" id="IPR050360">
    <property type="entry name" value="MFS_Sugar_Transporters"/>
</dbReference>
<dbReference type="EMBL" id="MU005767">
    <property type="protein sequence ID" value="KAF2711832.1"/>
    <property type="molecule type" value="Genomic_DNA"/>
</dbReference>
<dbReference type="PROSITE" id="PS50850">
    <property type="entry name" value="MFS"/>
    <property type="match status" value="1"/>
</dbReference>
<evidence type="ECO:0000256" key="7">
    <source>
        <dbReference type="RuleBase" id="RU003346"/>
    </source>
</evidence>
<name>A0A6G1KH73_9PLEO</name>
<dbReference type="GO" id="GO:0016020">
    <property type="term" value="C:membrane"/>
    <property type="evidence" value="ECO:0007669"/>
    <property type="project" value="UniProtKB-SubCell"/>
</dbReference>
<dbReference type="InterPro" id="IPR020846">
    <property type="entry name" value="MFS_dom"/>
</dbReference>
<dbReference type="InterPro" id="IPR005829">
    <property type="entry name" value="Sugar_transporter_CS"/>
</dbReference>
<feature type="transmembrane region" description="Helical" evidence="9">
    <location>
        <begin position="315"/>
        <end position="335"/>
    </location>
</feature>
<dbReference type="Gene3D" id="1.20.1250.20">
    <property type="entry name" value="MFS general substrate transporter like domains"/>
    <property type="match status" value="1"/>
</dbReference>
<dbReference type="InterPro" id="IPR036259">
    <property type="entry name" value="MFS_trans_sf"/>
</dbReference>
<feature type="transmembrane region" description="Helical" evidence="9">
    <location>
        <begin position="168"/>
        <end position="185"/>
    </location>
</feature>
<feature type="transmembrane region" description="Helical" evidence="9">
    <location>
        <begin position="355"/>
        <end position="373"/>
    </location>
</feature>
<dbReference type="PROSITE" id="PS00217">
    <property type="entry name" value="SUGAR_TRANSPORT_2"/>
    <property type="match status" value="1"/>
</dbReference>
<dbReference type="InterPro" id="IPR003663">
    <property type="entry name" value="Sugar/inositol_transpt"/>
</dbReference>
<feature type="transmembrane region" description="Helical" evidence="9">
    <location>
        <begin position="445"/>
        <end position="467"/>
    </location>
</feature>
<keyword evidence="3 7" id="KW-0813">Transport</keyword>
<feature type="transmembrane region" description="Helical" evidence="9">
    <location>
        <begin position="380"/>
        <end position="402"/>
    </location>
</feature>
<keyword evidence="5 9" id="KW-1133">Transmembrane helix</keyword>
<dbReference type="GO" id="GO:0005351">
    <property type="term" value="F:carbohydrate:proton symporter activity"/>
    <property type="evidence" value="ECO:0007669"/>
    <property type="project" value="TreeGrafter"/>
</dbReference>
<dbReference type="AlphaFoldDB" id="A0A6G1KH73"/>
<gene>
    <name evidence="11" type="ORF">K504DRAFT_480740</name>
</gene>
<sequence length="531" mass="58191">MSTSRSFLHLEKSPVESYPSDPSSTTDLHNLSDASDASDSKLASLRKNPWAVVWCVYAVWVVLLVSFENQAGGNIIGIPQFRKDFGREFRSEDGSGKVTVTWVLAAGWQSAFQGAPIASAVIGALGCGQIADMLGRRIVIMLCLFITFIAITMEFVATTNALFFGGKFLNGFATGALASVCVTYIGEIAPLALRGMLTCLTALAYTLGPLIVAFIVNTTGVYTNRWAYRAVFCSQYGFAITASMGVFFMPESPWWLVSKSRPTHALAALHKLGHTGPSADTRLAEITYTLDEVKKETAGVTYLECFRHSNLRRTLISISPLCIQSLSGIVFAASYSTYYMQLAGFSTSLSFKLQIMQQVISLLGNVFSWYLVDRVGRRKLTFWGLAVLTVVLFLMAGLATVGTPAELKGAVSMILVYCFVYNVTIGASAYTILCEVSTSRLRVKTISIGLALQNALNTMWSFTLPYLFNPDKLNLGGKLGFVFGGLSLLCLGGLWWGLPETRLRTFGELDRMFVERVPARRFENFKNDGRV</sequence>